<dbReference type="Pfam" id="PF01522">
    <property type="entry name" value="Polysacc_deac_1"/>
    <property type="match status" value="1"/>
</dbReference>
<keyword evidence="2" id="KW-0378">Hydrolase</keyword>
<evidence type="ECO:0000256" key="2">
    <source>
        <dbReference type="ARBA" id="ARBA00022801"/>
    </source>
</evidence>
<dbReference type="Proteomes" id="UP001168380">
    <property type="component" value="Unassembled WGS sequence"/>
</dbReference>
<dbReference type="RefSeq" id="WP_302712321.1">
    <property type="nucleotide sequence ID" value="NZ_JAULRT010000052.1"/>
</dbReference>
<comment type="caution">
    <text evidence="5">The sequence shown here is derived from an EMBL/GenBank/DDBJ whole genome shotgun (WGS) entry which is preliminary data.</text>
</comment>
<keyword evidence="1" id="KW-0479">Metal-binding</keyword>
<gene>
    <name evidence="5" type="ORF">QWI16_08230</name>
</gene>
<feature type="chain" id="PRO_5046313382" evidence="3">
    <location>
        <begin position="19"/>
        <end position="304"/>
    </location>
</feature>
<dbReference type="InterPro" id="IPR011330">
    <property type="entry name" value="Glyco_hydro/deAcase_b/a-brl"/>
</dbReference>
<evidence type="ECO:0000259" key="4">
    <source>
        <dbReference type="PROSITE" id="PS51677"/>
    </source>
</evidence>
<sequence>MKFLLLLLLGLLSHTVQAGRIAISFDDSPTEDSHYLQGEQRTEQLIQALKQAGVEQAIFFANTVRVDEAGERRLRALAESGHLIANHSHSHQSAGKLSVDEYMVEVETAHQVLSKLPGFAPFHRFPYLNRGEDASKIVQLNHRLGEMGYKDGYVTVDNYDFYISHLFDKAVAAKQPVDMEKLEALYVETLWQAIQFYDGLALEYLGRSPNHVLLLHENDAAALFVEALIDKIRAEGWEIIPAMQAYNDPMADWFDPQGSHGQGRVAAIAHQKGASQERIRHSMESTTRLDQAFAKTLKESQSLP</sequence>
<dbReference type="InterPro" id="IPR050248">
    <property type="entry name" value="Polysacc_deacetylase_ArnD"/>
</dbReference>
<keyword evidence="6" id="KW-1185">Reference proteome</keyword>
<dbReference type="Gene3D" id="3.20.20.370">
    <property type="entry name" value="Glycoside hydrolase/deacetylase"/>
    <property type="match status" value="1"/>
</dbReference>
<dbReference type="SUPFAM" id="SSF88713">
    <property type="entry name" value="Glycoside hydrolase/deacetylase"/>
    <property type="match status" value="1"/>
</dbReference>
<feature type="signal peptide" evidence="3">
    <location>
        <begin position="1"/>
        <end position="18"/>
    </location>
</feature>
<accession>A0ABT8TE21</accession>
<dbReference type="InterPro" id="IPR002509">
    <property type="entry name" value="NODB_dom"/>
</dbReference>
<keyword evidence="3" id="KW-0732">Signal</keyword>
<name>A0ABT8TE21_9GAMM</name>
<dbReference type="PANTHER" id="PTHR10587">
    <property type="entry name" value="GLYCOSYL TRANSFERASE-RELATED"/>
    <property type="match status" value="1"/>
</dbReference>
<organism evidence="5 6">
    <name type="scientific">Gilvimarinus algae</name>
    <dbReference type="NCBI Taxonomy" id="3058037"/>
    <lineage>
        <taxon>Bacteria</taxon>
        <taxon>Pseudomonadati</taxon>
        <taxon>Pseudomonadota</taxon>
        <taxon>Gammaproteobacteria</taxon>
        <taxon>Cellvibrionales</taxon>
        <taxon>Cellvibrionaceae</taxon>
        <taxon>Gilvimarinus</taxon>
    </lineage>
</organism>
<reference evidence="5" key="1">
    <citation type="submission" date="2023-07" db="EMBL/GenBank/DDBJ databases">
        <title>Gilvimarinus algae sp. nov., isolated from the surface of Kelp.</title>
        <authorList>
            <person name="Sun Y.Y."/>
            <person name="Gong Y."/>
            <person name="Du Z.J."/>
        </authorList>
    </citation>
    <scope>NUCLEOTIDE SEQUENCE</scope>
    <source>
        <strain evidence="5">SDUM040014</strain>
    </source>
</reference>
<dbReference type="EMBL" id="JAULRT010000052">
    <property type="protein sequence ID" value="MDO3382161.1"/>
    <property type="molecule type" value="Genomic_DNA"/>
</dbReference>
<dbReference type="PANTHER" id="PTHR10587:SF133">
    <property type="entry name" value="CHITIN DEACETYLASE 1-RELATED"/>
    <property type="match status" value="1"/>
</dbReference>
<dbReference type="PROSITE" id="PS51677">
    <property type="entry name" value="NODB"/>
    <property type="match status" value="1"/>
</dbReference>
<protein>
    <submittedName>
        <fullName evidence="5">Polysaccharide deacetylase family protein</fullName>
    </submittedName>
</protein>
<feature type="domain" description="NodB homology" evidence="4">
    <location>
        <begin position="19"/>
        <end position="240"/>
    </location>
</feature>
<proteinExistence type="predicted"/>
<evidence type="ECO:0000256" key="3">
    <source>
        <dbReference type="SAM" id="SignalP"/>
    </source>
</evidence>
<evidence type="ECO:0000313" key="6">
    <source>
        <dbReference type="Proteomes" id="UP001168380"/>
    </source>
</evidence>
<evidence type="ECO:0000256" key="1">
    <source>
        <dbReference type="ARBA" id="ARBA00022723"/>
    </source>
</evidence>
<evidence type="ECO:0000313" key="5">
    <source>
        <dbReference type="EMBL" id="MDO3382161.1"/>
    </source>
</evidence>